<proteinExistence type="predicted"/>
<evidence type="ECO:0000313" key="9">
    <source>
        <dbReference type="Proteomes" id="UP000281474"/>
    </source>
</evidence>
<evidence type="ECO:0000256" key="1">
    <source>
        <dbReference type="ARBA" id="ARBA00001936"/>
    </source>
</evidence>
<dbReference type="SUPFAM" id="SSF55811">
    <property type="entry name" value="Nudix"/>
    <property type="match status" value="1"/>
</dbReference>
<accession>A0A3L8PWW7</accession>
<dbReference type="OrthoDB" id="9802805at2"/>
<dbReference type="GO" id="GO:0010945">
    <property type="term" value="F:coenzyme A diphosphatase activity"/>
    <property type="evidence" value="ECO:0007669"/>
    <property type="project" value="InterPro"/>
</dbReference>
<evidence type="ECO:0000256" key="5">
    <source>
        <dbReference type="ARBA" id="ARBA00022842"/>
    </source>
</evidence>
<dbReference type="Gene3D" id="3.90.79.10">
    <property type="entry name" value="Nucleoside Triphosphate Pyrophosphohydrolase"/>
    <property type="match status" value="1"/>
</dbReference>
<dbReference type="AlphaFoldDB" id="A0A3L8PWW7"/>
<dbReference type="PANTHER" id="PTHR12992:SF11">
    <property type="entry name" value="MITOCHONDRIAL COENZYME A DIPHOSPHATASE NUDT8"/>
    <property type="match status" value="1"/>
</dbReference>
<dbReference type="InterPro" id="IPR045121">
    <property type="entry name" value="CoAse"/>
</dbReference>
<dbReference type="RefSeq" id="WP_121838832.1">
    <property type="nucleotide sequence ID" value="NZ_ML014774.1"/>
</dbReference>
<dbReference type="InterPro" id="IPR015797">
    <property type="entry name" value="NUDIX_hydrolase-like_dom_sf"/>
</dbReference>
<feature type="domain" description="Nudix hydrolase" evidence="7">
    <location>
        <begin position="33"/>
        <end position="166"/>
    </location>
</feature>
<comment type="cofactor">
    <cofactor evidence="1">
        <name>Mn(2+)</name>
        <dbReference type="ChEBI" id="CHEBI:29035"/>
    </cofactor>
</comment>
<organism evidence="8 9">
    <name type="scientific">Parashewanella curva</name>
    <dbReference type="NCBI Taxonomy" id="2338552"/>
    <lineage>
        <taxon>Bacteria</taxon>
        <taxon>Pseudomonadati</taxon>
        <taxon>Pseudomonadota</taxon>
        <taxon>Gammaproteobacteria</taxon>
        <taxon>Alteromonadales</taxon>
        <taxon>Shewanellaceae</taxon>
        <taxon>Parashewanella</taxon>
    </lineage>
</organism>
<dbReference type="PROSITE" id="PS51462">
    <property type="entry name" value="NUDIX"/>
    <property type="match status" value="1"/>
</dbReference>
<name>A0A3L8PWW7_9GAMM</name>
<keyword evidence="5" id="KW-0460">Magnesium</keyword>
<comment type="cofactor">
    <cofactor evidence="2">
        <name>Mg(2+)</name>
        <dbReference type="ChEBI" id="CHEBI:18420"/>
    </cofactor>
</comment>
<dbReference type="Proteomes" id="UP000281474">
    <property type="component" value="Unassembled WGS sequence"/>
</dbReference>
<keyword evidence="6" id="KW-0464">Manganese</keyword>
<dbReference type="NCBIfam" id="NF007980">
    <property type="entry name" value="PRK10707.1"/>
    <property type="match status" value="1"/>
</dbReference>
<dbReference type="EMBL" id="QZEI01000025">
    <property type="protein sequence ID" value="RLV59864.1"/>
    <property type="molecule type" value="Genomic_DNA"/>
</dbReference>
<dbReference type="InterPro" id="IPR000086">
    <property type="entry name" value="NUDIX_hydrolase_dom"/>
</dbReference>
<evidence type="ECO:0000313" key="8">
    <source>
        <dbReference type="EMBL" id="RLV59864.1"/>
    </source>
</evidence>
<evidence type="ECO:0000256" key="6">
    <source>
        <dbReference type="ARBA" id="ARBA00023211"/>
    </source>
</evidence>
<comment type="caution">
    <text evidence="8">The sequence shown here is derived from an EMBL/GenBank/DDBJ whole genome shotgun (WGS) entry which is preliminary data.</text>
</comment>
<keyword evidence="4" id="KW-0378">Hydrolase</keyword>
<dbReference type="Pfam" id="PF00293">
    <property type="entry name" value="NUDIX"/>
    <property type="match status" value="1"/>
</dbReference>
<protein>
    <submittedName>
        <fullName evidence="8">CoA pyrophosphatase</fullName>
    </submittedName>
</protein>
<sequence>MDLAQFKERFNLSPQPQNADRFCVPRQVASTIEYRDSAVLIPIVEINNQLEVLLTQRPLYLKHHPGQICFPGGKVAEGDTTLEDTALRELHEELGVIPDRIKVLGQLPIQHTYTQFQITPIVGVLDNLENLTIDSNEVADHFTVPLTQLSHPSNQQSIKVKRRNIEIEVLMINAQQRLIWGVTASIIHTLQQKVGLNVI</sequence>
<dbReference type="GO" id="GO:0046872">
    <property type="term" value="F:metal ion binding"/>
    <property type="evidence" value="ECO:0007669"/>
    <property type="project" value="UniProtKB-KW"/>
</dbReference>
<keyword evidence="3" id="KW-0479">Metal-binding</keyword>
<evidence type="ECO:0000256" key="2">
    <source>
        <dbReference type="ARBA" id="ARBA00001946"/>
    </source>
</evidence>
<reference evidence="8 9" key="1">
    <citation type="submission" date="2018-09" db="EMBL/GenBank/DDBJ databases">
        <title>Phylogeny of the Shewanellaceae, and recommendation for two new genera, Pseudoshewanella and Parashewanella.</title>
        <authorList>
            <person name="Wang G."/>
        </authorList>
    </citation>
    <scope>NUCLEOTIDE SEQUENCE [LARGE SCALE GENOMIC DNA]</scope>
    <source>
        <strain evidence="8 9">C51</strain>
    </source>
</reference>
<gene>
    <name evidence="8" type="ORF">D5018_09845</name>
</gene>
<keyword evidence="9" id="KW-1185">Reference proteome</keyword>
<evidence type="ECO:0000256" key="3">
    <source>
        <dbReference type="ARBA" id="ARBA00022723"/>
    </source>
</evidence>
<dbReference type="PANTHER" id="PTHR12992">
    <property type="entry name" value="NUDIX HYDROLASE"/>
    <property type="match status" value="1"/>
</dbReference>
<evidence type="ECO:0000256" key="4">
    <source>
        <dbReference type="ARBA" id="ARBA00022801"/>
    </source>
</evidence>
<evidence type="ECO:0000259" key="7">
    <source>
        <dbReference type="PROSITE" id="PS51462"/>
    </source>
</evidence>
<dbReference type="CDD" id="cd03426">
    <property type="entry name" value="NUDIX_CoAse_Nudt7"/>
    <property type="match status" value="1"/>
</dbReference>